<keyword evidence="2" id="KW-0732">Signal</keyword>
<keyword evidence="1" id="KW-0812">Transmembrane</keyword>
<keyword evidence="1" id="KW-0472">Membrane</keyword>
<dbReference type="AlphaFoldDB" id="A0A8B8BF99"/>
<protein>
    <submittedName>
        <fullName evidence="4">Uncharacterized protein LOC111109932 isoform X1</fullName>
    </submittedName>
</protein>
<reference evidence="4" key="1">
    <citation type="submission" date="2025-08" db="UniProtKB">
        <authorList>
            <consortium name="RefSeq"/>
        </authorList>
    </citation>
    <scope>IDENTIFICATION</scope>
    <source>
        <tissue evidence="4">Whole sample</tissue>
    </source>
</reference>
<accession>A0A8B8BF99</accession>
<dbReference type="Proteomes" id="UP000694844">
    <property type="component" value="Chromosome 8"/>
</dbReference>
<evidence type="ECO:0000256" key="2">
    <source>
        <dbReference type="SAM" id="SignalP"/>
    </source>
</evidence>
<evidence type="ECO:0000256" key="1">
    <source>
        <dbReference type="SAM" id="Phobius"/>
    </source>
</evidence>
<gene>
    <name evidence="4" type="primary">LOC111109932</name>
</gene>
<organism evidence="3 4">
    <name type="scientific">Crassostrea virginica</name>
    <name type="common">Eastern oyster</name>
    <dbReference type="NCBI Taxonomy" id="6565"/>
    <lineage>
        <taxon>Eukaryota</taxon>
        <taxon>Metazoa</taxon>
        <taxon>Spiralia</taxon>
        <taxon>Lophotrochozoa</taxon>
        <taxon>Mollusca</taxon>
        <taxon>Bivalvia</taxon>
        <taxon>Autobranchia</taxon>
        <taxon>Pteriomorphia</taxon>
        <taxon>Ostreida</taxon>
        <taxon>Ostreoidea</taxon>
        <taxon>Ostreidae</taxon>
        <taxon>Crassostrea</taxon>
    </lineage>
</organism>
<dbReference type="GeneID" id="111109932"/>
<feature type="chain" id="PRO_5034595276" evidence="2">
    <location>
        <begin position="29"/>
        <end position="385"/>
    </location>
</feature>
<feature type="transmembrane region" description="Helical" evidence="1">
    <location>
        <begin position="195"/>
        <end position="218"/>
    </location>
</feature>
<proteinExistence type="predicted"/>
<evidence type="ECO:0000313" key="3">
    <source>
        <dbReference type="Proteomes" id="UP000694844"/>
    </source>
</evidence>
<feature type="signal peptide" evidence="2">
    <location>
        <begin position="1"/>
        <end position="28"/>
    </location>
</feature>
<dbReference type="RefSeq" id="XP_022301908.1">
    <property type="nucleotide sequence ID" value="XM_022446200.1"/>
</dbReference>
<evidence type="ECO:0000313" key="4">
    <source>
        <dbReference type="RefSeq" id="XP_022301908.1"/>
    </source>
</evidence>
<dbReference type="KEGG" id="cvn:111109932"/>
<keyword evidence="3" id="KW-1185">Reference proteome</keyword>
<name>A0A8B8BF99_CRAVI</name>
<keyword evidence="1" id="KW-1133">Transmembrane helix</keyword>
<sequence>MTSVKTMDNERTMIALLSCLVFLHMTHSQSSPTVYFLGQFSLNVTCIAPKASPGFGAIVHEFQICLNRSSSLIECSEPETVPDMDVKMDFEDLSMKLVVLMGQEICKSDSVFHPLKINRFYMNTATRDVTDARRDVTDARRDVTDARKDVTDVTDARRDVTDANGDVIDARQELQISNNEEDDLQNTVGRLRVGVALGTVLGFLGGVLTTGVIITVCTKKVLKQKIQRNSSQEIQTGEHGEPEEGKYDIVNYAYCDINSESYHRSTEHSSANRMYSGTSLHKYQDGNRNAYSHANHSILNAEYDHIQNECADEHLSSGEYKVLEFCGSEQEIGIVPTEKPNEDTNKTSENSYFELENIKSSNSDTGAYFVLQKEISGGDVGRKQF</sequence>